<dbReference type="Gene3D" id="2.120.10.30">
    <property type="entry name" value="TolB, C-terminal domain"/>
    <property type="match status" value="1"/>
</dbReference>
<dbReference type="InterPro" id="IPR011042">
    <property type="entry name" value="6-blade_b-propeller_TolB-like"/>
</dbReference>
<evidence type="ECO:0000256" key="1">
    <source>
        <dbReference type="ARBA" id="ARBA00008853"/>
    </source>
</evidence>
<dbReference type="InterPro" id="IPR013658">
    <property type="entry name" value="SGL"/>
</dbReference>
<dbReference type="GO" id="GO:0004341">
    <property type="term" value="F:gluconolactonase activity"/>
    <property type="evidence" value="ECO:0007669"/>
    <property type="project" value="TreeGrafter"/>
</dbReference>
<evidence type="ECO:0000256" key="2">
    <source>
        <dbReference type="PIRSR" id="PIRSR605511-1"/>
    </source>
</evidence>
<dbReference type="GO" id="GO:0019853">
    <property type="term" value="P:L-ascorbic acid biosynthetic process"/>
    <property type="evidence" value="ECO:0007669"/>
    <property type="project" value="TreeGrafter"/>
</dbReference>
<dbReference type="AlphaFoldDB" id="A0A1M5B8Y9"/>
<evidence type="ECO:0000313" key="6">
    <source>
        <dbReference type="Proteomes" id="UP000184245"/>
    </source>
</evidence>
<dbReference type="GO" id="GO:0005509">
    <property type="term" value="F:calcium ion binding"/>
    <property type="evidence" value="ECO:0007669"/>
    <property type="project" value="TreeGrafter"/>
</dbReference>
<feature type="binding site" evidence="3">
    <location>
        <position position="101"/>
    </location>
    <ligand>
        <name>substrate</name>
    </ligand>
</feature>
<evidence type="ECO:0000259" key="4">
    <source>
        <dbReference type="Pfam" id="PF08450"/>
    </source>
</evidence>
<comment type="similarity">
    <text evidence="1">Belongs to the SMP-30/CGR1 family.</text>
</comment>
<sequence>MVQKMEKITNLQGMLLEGCVWDEILQVLYFIDIEFRKLYQYAPDTETLLMMEMHDYIGCVVLEPSGTLAAALPDGLYRVNFRQKTAVKIADSGLEWGLRYNDGKCDARGRLWVGSMEISQGEHARGKGSLYCIENGFIRSRYPGYTIPNGLCWKKDYKTFYHIDTPTRRVDAYAVKEEFVLERTGTAVDLGGVQGVPDGMCMDAEGKLWIAMWGGGRVVCCDAGTGSILRELEVPDRNVSCCTFGGKNMDMLYITTARDETGSGGEVYRCKLQVRGEKAERYGK</sequence>
<feature type="active site" description="Proton donor/acceptor" evidence="2">
    <location>
        <position position="198"/>
    </location>
</feature>
<feature type="binding site" evidence="3">
    <location>
        <position position="198"/>
    </location>
    <ligand>
        <name>a divalent metal cation</name>
        <dbReference type="ChEBI" id="CHEBI:60240"/>
    </ligand>
</feature>
<dbReference type="InterPro" id="IPR005511">
    <property type="entry name" value="SMP-30"/>
</dbReference>
<keyword evidence="6" id="KW-1185">Reference proteome</keyword>
<feature type="binding site" evidence="3">
    <location>
        <position position="99"/>
    </location>
    <ligand>
        <name>substrate</name>
    </ligand>
</feature>
<dbReference type="STRING" id="1122155.SAMN02745158_03541"/>
<feature type="binding site" evidence="3">
    <location>
        <position position="17"/>
    </location>
    <ligand>
        <name>a divalent metal cation</name>
        <dbReference type="ChEBI" id="CHEBI:60240"/>
    </ligand>
</feature>
<proteinExistence type="inferred from homology"/>
<gene>
    <name evidence="5" type="ORF">SAMN02745158_03541</name>
</gene>
<comment type="cofactor">
    <cofactor evidence="3">
        <name>Zn(2+)</name>
        <dbReference type="ChEBI" id="CHEBI:29105"/>
    </cofactor>
    <text evidence="3">Binds 1 divalent metal cation per subunit.</text>
</comment>
<reference evidence="5 6" key="1">
    <citation type="submission" date="2016-11" db="EMBL/GenBank/DDBJ databases">
        <authorList>
            <person name="Jaros S."/>
            <person name="Januszkiewicz K."/>
            <person name="Wedrychowicz H."/>
        </authorList>
    </citation>
    <scope>NUCLEOTIDE SEQUENCE [LARGE SCALE GENOMIC DNA]</scope>
    <source>
        <strain evidence="5 6">DSM 17459</strain>
    </source>
</reference>
<evidence type="ECO:0000256" key="3">
    <source>
        <dbReference type="PIRSR" id="PIRSR605511-2"/>
    </source>
</evidence>
<dbReference type="EMBL" id="FQVI01000025">
    <property type="protein sequence ID" value="SHF38994.1"/>
    <property type="molecule type" value="Genomic_DNA"/>
</dbReference>
<dbReference type="Proteomes" id="UP000184245">
    <property type="component" value="Unassembled WGS sequence"/>
</dbReference>
<keyword evidence="3" id="KW-0862">Zinc</keyword>
<feature type="binding site" evidence="3">
    <location>
        <position position="149"/>
    </location>
    <ligand>
        <name>a divalent metal cation</name>
        <dbReference type="ChEBI" id="CHEBI:60240"/>
    </ligand>
</feature>
<organism evidence="5 6">
    <name type="scientific">Lactonifactor longoviformis DSM 17459</name>
    <dbReference type="NCBI Taxonomy" id="1122155"/>
    <lineage>
        <taxon>Bacteria</taxon>
        <taxon>Bacillati</taxon>
        <taxon>Bacillota</taxon>
        <taxon>Clostridia</taxon>
        <taxon>Eubacteriales</taxon>
        <taxon>Clostridiaceae</taxon>
        <taxon>Lactonifactor</taxon>
    </lineage>
</organism>
<keyword evidence="3" id="KW-0479">Metal-binding</keyword>
<name>A0A1M5B8Y9_9CLOT</name>
<evidence type="ECO:0000313" key="5">
    <source>
        <dbReference type="EMBL" id="SHF38994.1"/>
    </source>
</evidence>
<dbReference type="PANTHER" id="PTHR10907:SF47">
    <property type="entry name" value="REGUCALCIN"/>
    <property type="match status" value="1"/>
</dbReference>
<dbReference type="Pfam" id="PF08450">
    <property type="entry name" value="SGL"/>
    <property type="match status" value="1"/>
</dbReference>
<dbReference type="OrthoDB" id="2633250at2"/>
<dbReference type="PRINTS" id="PR01790">
    <property type="entry name" value="SMP30FAMILY"/>
</dbReference>
<dbReference type="SUPFAM" id="SSF63829">
    <property type="entry name" value="Calcium-dependent phosphotriesterase"/>
    <property type="match status" value="1"/>
</dbReference>
<protein>
    <submittedName>
        <fullName evidence="5">Sugar lactone lactonase YvrE</fullName>
    </submittedName>
</protein>
<feature type="domain" description="SMP-30/Gluconolactonase/LRE-like region" evidence="4">
    <location>
        <begin position="17"/>
        <end position="258"/>
    </location>
</feature>
<dbReference type="PANTHER" id="PTHR10907">
    <property type="entry name" value="REGUCALCIN"/>
    <property type="match status" value="1"/>
</dbReference>
<accession>A0A1M5B8Y9</accession>